<protein>
    <submittedName>
        <fullName evidence="1">Uncharacterized protein</fullName>
    </submittedName>
</protein>
<organism evidence="1 2">
    <name type="scientific">Salmonella phage misterkot</name>
    <dbReference type="NCBI Taxonomy" id="2713305"/>
    <lineage>
        <taxon>Viruses</taxon>
        <taxon>Duplodnaviria</taxon>
        <taxon>Heunggongvirae</taxon>
        <taxon>Uroviricota</taxon>
        <taxon>Caudoviricetes</taxon>
        <taxon>Demerecviridae</taxon>
        <taxon>Markadamsvirinae</taxon>
        <taxon>Epseptimavirus</taxon>
        <taxon>Epseptimavirus misterkot</taxon>
    </lineage>
</organism>
<reference evidence="2" key="1">
    <citation type="submission" date="2020-02" db="EMBL/GenBank/DDBJ databases">
        <authorList>
            <person name="Olsen N.S."/>
            <person name="Forero-Junco L."/>
            <person name="Kot W."/>
            <person name="Hansen L.H."/>
        </authorList>
    </citation>
    <scope>NUCLEOTIDE SEQUENCE [LARGE SCALE GENOMIC DNA]</scope>
</reference>
<evidence type="ECO:0000313" key="1">
    <source>
        <dbReference type="EMBL" id="QIN99896.1"/>
    </source>
</evidence>
<dbReference type="Proteomes" id="UP000501774">
    <property type="component" value="Segment"/>
</dbReference>
<dbReference type="EMBL" id="MT074453">
    <property type="protein sequence ID" value="QIN99896.1"/>
    <property type="molecule type" value="Genomic_DNA"/>
</dbReference>
<name>A0A6G8REP9_9CAUD</name>
<accession>A0A6G8REP9</accession>
<keyword evidence="2" id="KW-1185">Reference proteome</keyword>
<dbReference type="RefSeq" id="YP_011712239.1">
    <property type="nucleotide sequence ID" value="NC_102108.1"/>
</dbReference>
<dbReference type="GeneID" id="300442222"/>
<gene>
    <name evidence="1" type="ORF">misterkot_116</name>
</gene>
<proteinExistence type="predicted"/>
<evidence type="ECO:0000313" key="2">
    <source>
        <dbReference type="Proteomes" id="UP000501774"/>
    </source>
</evidence>
<sequence>MWGKDTGDLSGLVTEAEVKEGYGAVVICEGCGIIRVDHNGKRLEEPDPIATVPVE</sequence>